<evidence type="ECO:0000313" key="2">
    <source>
        <dbReference type="Proteomes" id="UP000283433"/>
    </source>
</evidence>
<dbReference type="Proteomes" id="UP000283433">
    <property type="component" value="Unassembled WGS sequence"/>
</dbReference>
<evidence type="ECO:0000313" key="1">
    <source>
        <dbReference type="EMBL" id="RKD12390.1"/>
    </source>
</evidence>
<proteinExistence type="predicted"/>
<keyword evidence="2" id="KW-1185">Reference proteome</keyword>
<dbReference type="OrthoDB" id="880927at2"/>
<organism evidence="1 2">
    <name type="scientific">Pelobium manganitolerans</name>
    <dbReference type="NCBI Taxonomy" id="1842495"/>
    <lineage>
        <taxon>Bacteria</taxon>
        <taxon>Pseudomonadati</taxon>
        <taxon>Bacteroidota</taxon>
        <taxon>Sphingobacteriia</taxon>
        <taxon>Sphingobacteriales</taxon>
        <taxon>Sphingobacteriaceae</taxon>
        <taxon>Pelobium</taxon>
    </lineage>
</organism>
<comment type="caution">
    <text evidence="1">The sequence shown here is derived from an EMBL/GenBank/DDBJ whole genome shotgun (WGS) entry which is preliminary data.</text>
</comment>
<reference evidence="1 2" key="1">
    <citation type="submission" date="2016-07" db="EMBL/GenBank/DDBJ databases">
        <title>Genome of Pelobium manganitolerans.</title>
        <authorList>
            <person name="Wu S."/>
            <person name="Wang G."/>
        </authorList>
    </citation>
    <scope>NUCLEOTIDE SEQUENCE [LARGE SCALE GENOMIC DNA]</scope>
    <source>
        <strain evidence="1 2">YS-25</strain>
    </source>
</reference>
<gene>
    <name evidence="1" type="ORF">BCY91_12125</name>
</gene>
<dbReference type="RefSeq" id="WP_120183212.1">
    <property type="nucleotide sequence ID" value="NZ_MBTA01000030.1"/>
</dbReference>
<protein>
    <submittedName>
        <fullName evidence="1">Uncharacterized protein</fullName>
    </submittedName>
</protein>
<sequence length="188" mass="19966">MSQSKNNVVTHGLSGMVGGMLVFKQVNGKTVVAQRPRKSNAVPNAGQLKRQQKFKEAAIYAKSAVQNPLYKTLYQSLAGNGKTAYNIAFADYFKPPVLSKANTSAYTGLAGQTLTVQALDDVKVEAVSIEIKQVDGTILESGAAALLPNGLDWQYQTTAVNATIAGTIITFIATDIPGNSSTLEVELE</sequence>
<dbReference type="AlphaFoldDB" id="A0A419S1N6"/>
<accession>A0A419S1N6</accession>
<name>A0A419S1N6_9SPHI</name>
<dbReference type="EMBL" id="MBTA01000030">
    <property type="protein sequence ID" value="RKD12390.1"/>
    <property type="molecule type" value="Genomic_DNA"/>
</dbReference>